<dbReference type="Gene3D" id="3.40.630.30">
    <property type="match status" value="1"/>
</dbReference>
<gene>
    <name evidence="2" type="ORF">EGJ28_16420</name>
</gene>
<dbReference type="Pfam" id="PF00583">
    <property type="entry name" value="Acetyltransf_1"/>
    <property type="match status" value="1"/>
</dbReference>
<evidence type="ECO:0000259" key="1">
    <source>
        <dbReference type="PROSITE" id="PS51186"/>
    </source>
</evidence>
<comment type="caution">
    <text evidence="2">The sequence shown here is derived from an EMBL/GenBank/DDBJ whole genome shotgun (WGS) entry which is preliminary data.</text>
</comment>
<evidence type="ECO:0000313" key="3">
    <source>
        <dbReference type="Proteomes" id="UP000276506"/>
    </source>
</evidence>
<dbReference type="RefSeq" id="WP_071222537.1">
    <property type="nucleotide sequence ID" value="NZ_RHQL01000010.1"/>
</dbReference>
<proteinExistence type="predicted"/>
<dbReference type="SUPFAM" id="SSF55729">
    <property type="entry name" value="Acyl-CoA N-acyltransferases (Nat)"/>
    <property type="match status" value="1"/>
</dbReference>
<keyword evidence="2" id="KW-0808">Transferase</keyword>
<dbReference type="InterPro" id="IPR000182">
    <property type="entry name" value="GNAT_dom"/>
</dbReference>
<dbReference type="PROSITE" id="PS51186">
    <property type="entry name" value="GNAT"/>
    <property type="match status" value="1"/>
</dbReference>
<dbReference type="AlphaFoldDB" id="A0A3R8U1J3"/>
<protein>
    <submittedName>
        <fullName evidence="2">GNAT family N-acetyltransferase</fullName>
    </submittedName>
</protein>
<dbReference type="InterPro" id="IPR016181">
    <property type="entry name" value="Acyl_CoA_acyltransferase"/>
</dbReference>
<reference evidence="2 3" key="1">
    <citation type="submission" date="2018-10" db="EMBL/GenBank/DDBJ databases">
        <title>Transmission dynamics of multidrug resistant bacteria on intensive care unit surfaces.</title>
        <authorList>
            <person name="D'Souza A.W."/>
            <person name="Potter R.F."/>
            <person name="Wallace M."/>
            <person name="Shupe A."/>
            <person name="Patel S."/>
            <person name="Sun S."/>
            <person name="Gul D."/>
            <person name="Kwon J.H."/>
            <person name="Andleeb S."/>
            <person name="Burnham C.-A.D."/>
            <person name="Dantas G."/>
        </authorList>
    </citation>
    <scope>NUCLEOTIDE SEQUENCE [LARGE SCALE GENOMIC DNA]</scope>
    <source>
        <strain evidence="2 3">PX_177</strain>
    </source>
</reference>
<feature type="domain" description="N-acetyltransferase" evidence="1">
    <location>
        <begin position="38"/>
        <end position="182"/>
    </location>
</feature>
<organism evidence="2 3">
    <name type="scientific">Stutzerimonas xanthomarina</name>
    <dbReference type="NCBI Taxonomy" id="271420"/>
    <lineage>
        <taxon>Bacteria</taxon>
        <taxon>Pseudomonadati</taxon>
        <taxon>Pseudomonadota</taxon>
        <taxon>Gammaproteobacteria</taxon>
        <taxon>Pseudomonadales</taxon>
        <taxon>Pseudomonadaceae</taxon>
        <taxon>Stutzerimonas</taxon>
    </lineage>
</organism>
<sequence>MEIMHFTNGINPLVMEESIKLAVSEAPAMVATVVDGDSPLLPLAEAEVEAMLRDALRMVGAGVRQRVDGVLADLRVGIIAAVDDEAGQPCLAGFIQYKPRLRTERTATIGYAAVAPAYRGQGIFKKMLNELKAQYPILGLDCSLELVPMYERLGFRPEKRQGAHVGMATAPLGGVTWGQGQEFLDNHPLYQRAKERIRTTHGKATRDAYAKRDADTRKRIEEINAFLQLRADEARERAKASRAYFEDGCACIHTDKTLQPCRPDMPDAEAVAFYEQHCKCSRNYVEG</sequence>
<dbReference type="EMBL" id="RHQL01000010">
    <property type="protein sequence ID" value="RRV08848.1"/>
    <property type="molecule type" value="Genomic_DNA"/>
</dbReference>
<dbReference type="Proteomes" id="UP000276506">
    <property type="component" value="Unassembled WGS sequence"/>
</dbReference>
<dbReference type="CDD" id="cd04301">
    <property type="entry name" value="NAT_SF"/>
    <property type="match status" value="1"/>
</dbReference>
<evidence type="ECO:0000313" key="2">
    <source>
        <dbReference type="EMBL" id="RRV08848.1"/>
    </source>
</evidence>
<accession>A0A3R8U1J3</accession>
<dbReference type="GO" id="GO:0016747">
    <property type="term" value="F:acyltransferase activity, transferring groups other than amino-acyl groups"/>
    <property type="evidence" value="ECO:0007669"/>
    <property type="project" value="InterPro"/>
</dbReference>
<name>A0A3R8U1J3_9GAMM</name>